<dbReference type="AlphaFoldDB" id="A0AAD8AYX5"/>
<dbReference type="InterPro" id="IPR011990">
    <property type="entry name" value="TPR-like_helical_dom_sf"/>
</dbReference>
<keyword evidence="1" id="KW-0812">Transmembrane</keyword>
<sequence>MMADNELRQRLLQPDEEEANLSWDPDSLPLKSKLKLARKAKEDPLYVFVLEVLAILFTIAGALYCWFYFDNVHFHVSHAYAHLGYDVAQHHVGQRYLHGKGVDKHPEKAMEWFRKAADQGHPHAAYNLAIGHLKGYKTDLKPGESHQLITHAAANGVQEAHHVLNSVCTKGGCH</sequence>
<organism evidence="2 3">
    <name type="scientific">Biomphalaria pfeifferi</name>
    <name type="common">Bloodfluke planorb</name>
    <name type="synonym">Freshwater snail</name>
    <dbReference type="NCBI Taxonomy" id="112525"/>
    <lineage>
        <taxon>Eukaryota</taxon>
        <taxon>Metazoa</taxon>
        <taxon>Spiralia</taxon>
        <taxon>Lophotrochozoa</taxon>
        <taxon>Mollusca</taxon>
        <taxon>Gastropoda</taxon>
        <taxon>Heterobranchia</taxon>
        <taxon>Euthyneura</taxon>
        <taxon>Panpulmonata</taxon>
        <taxon>Hygrophila</taxon>
        <taxon>Lymnaeoidea</taxon>
        <taxon>Planorbidae</taxon>
        <taxon>Biomphalaria</taxon>
    </lineage>
</organism>
<protein>
    <submittedName>
        <fullName evidence="2">Secretory immunoglobulin A-binding protein EsiB</fullName>
    </submittedName>
</protein>
<keyword evidence="1" id="KW-1133">Transmembrane helix</keyword>
<name>A0AAD8AYX5_BIOPF</name>
<dbReference type="Proteomes" id="UP001233172">
    <property type="component" value="Unassembled WGS sequence"/>
</dbReference>
<dbReference type="SMART" id="SM00671">
    <property type="entry name" value="SEL1"/>
    <property type="match status" value="2"/>
</dbReference>
<dbReference type="PANTHER" id="PTHR45011">
    <property type="entry name" value="DAP3-BINDING CELL DEATH ENHANCER 1"/>
    <property type="match status" value="1"/>
</dbReference>
<dbReference type="Gene3D" id="1.25.40.10">
    <property type="entry name" value="Tetratricopeptide repeat domain"/>
    <property type="match status" value="1"/>
</dbReference>
<reference evidence="2" key="2">
    <citation type="submission" date="2023-04" db="EMBL/GenBank/DDBJ databases">
        <authorList>
            <person name="Bu L."/>
            <person name="Lu L."/>
            <person name="Laidemitt M.R."/>
            <person name="Zhang S.M."/>
            <person name="Mutuku M."/>
            <person name="Mkoji G."/>
            <person name="Steinauer M."/>
            <person name="Loker E.S."/>
        </authorList>
    </citation>
    <scope>NUCLEOTIDE SEQUENCE</scope>
    <source>
        <strain evidence="2">KasaAsao</strain>
        <tissue evidence="2">Whole Snail</tissue>
    </source>
</reference>
<comment type="caution">
    <text evidence="2">The sequence shown here is derived from an EMBL/GenBank/DDBJ whole genome shotgun (WGS) entry which is preliminary data.</text>
</comment>
<proteinExistence type="predicted"/>
<dbReference type="InterPro" id="IPR006597">
    <property type="entry name" value="Sel1-like"/>
</dbReference>
<gene>
    <name evidence="2" type="ORF">Bpfe_025588</name>
</gene>
<dbReference type="SUPFAM" id="SSF81901">
    <property type="entry name" value="HCP-like"/>
    <property type="match status" value="1"/>
</dbReference>
<evidence type="ECO:0000313" key="2">
    <source>
        <dbReference type="EMBL" id="KAK0045010.1"/>
    </source>
</evidence>
<dbReference type="InterPro" id="IPR052748">
    <property type="entry name" value="ISR_Activator"/>
</dbReference>
<feature type="transmembrane region" description="Helical" evidence="1">
    <location>
        <begin position="45"/>
        <end position="69"/>
    </location>
</feature>
<dbReference type="PANTHER" id="PTHR45011:SF1">
    <property type="entry name" value="DAP3-BINDING CELL DEATH ENHANCER 1"/>
    <property type="match status" value="1"/>
</dbReference>
<keyword evidence="3" id="KW-1185">Reference proteome</keyword>
<dbReference type="Pfam" id="PF08238">
    <property type="entry name" value="Sel1"/>
    <property type="match status" value="2"/>
</dbReference>
<dbReference type="EMBL" id="JASAOG010000188">
    <property type="protein sequence ID" value="KAK0045010.1"/>
    <property type="molecule type" value="Genomic_DNA"/>
</dbReference>
<reference evidence="2" key="1">
    <citation type="journal article" date="2023" name="PLoS Negl. Trop. Dis.">
        <title>A genome sequence for Biomphalaria pfeifferi, the major vector snail for the human-infecting parasite Schistosoma mansoni.</title>
        <authorList>
            <person name="Bu L."/>
            <person name="Lu L."/>
            <person name="Laidemitt M.R."/>
            <person name="Zhang S.M."/>
            <person name="Mutuku M."/>
            <person name="Mkoji G."/>
            <person name="Steinauer M."/>
            <person name="Loker E.S."/>
        </authorList>
    </citation>
    <scope>NUCLEOTIDE SEQUENCE</scope>
    <source>
        <strain evidence="2">KasaAsao</strain>
    </source>
</reference>
<keyword evidence="1" id="KW-0472">Membrane</keyword>
<evidence type="ECO:0000313" key="3">
    <source>
        <dbReference type="Proteomes" id="UP001233172"/>
    </source>
</evidence>
<accession>A0AAD8AYX5</accession>
<evidence type="ECO:0000256" key="1">
    <source>
        <dbReference type="SAM" id="Phobius"/>
    </source>
</evidence>